<feature type="transmembrane region" description="Helical" evidence="10">
    <location>
        <begin position="69"/>
        <end position="88"/>
    </location>
</feature>
<organism evidence="11 12">
    <name type="scientific">Exocentrus adspersus</name>
    <dbReference type="NCBI Taxonomy" id="1586481"/>
    <lineage>
        <taxon>Eukaryota</taxon>
        <taxon>Metazoa</taxon>
        <taxon>Ecdysozoa</taxon>
        <taxon>Arthropoda</taxon>
        <taxon>Hexapoda</taxon>
        <taxon>Insecta</taxon>
        <taxon>Pterygota</taxon>
        <taxon>Neoptera</taxon>
        <taxon>Endopterygota</taxon>
        <taxon>Coleoptera</taxon>
        <taxon>Polyphaga</taxon>
        <taxon>Cucujiformia</taxon>
        <taxon>Chrysomeloidea</taxon>
        <taxon>Cerambycidae</taxon>
        <taxon>Lamiinae</taxon>
        <taxon>Acanthocinini</taxon>
        <taxon>Exocentrus</taxon>
    </lineage>
</organism>
<keyword evidence="12" id="KW-1185">Reference proteome</keyword>
<comment type="caution">
    <text evidence="11">The sequence shown here is derived from an EMBL/GenBank/DDBJ whole genome shotgun (WGS) entry which is preliminary data.</text>
</comment>
<proteinExistence type="inferred from homology"/>
<dbReference type="GO" id="GO:0005886">
    <property type="term" value="C:plasma membrane"/>
    <property type="evidence" value="ECO:0007669"/>
    <property type="project" value="UniProtKB-SubCell"/>
</dbReference>
<feature type="transmembrane region" description="Helical" evidence="10">
    <location>
        <begin position="32"/>
        <end position="57"/>
    </location>
</feature>
<comment type="similarity">
    <text evidence="10">Belongs to the insect chemoreceptor superfamily. Heteromeric odorant receptor channel (TC 1.A.69) family.</text>
</comment>
<evidence type="ECO:0000256" key="6">
    <source>
        <dbReference type="ARBA" id="ARBA00022989"/>
    </source>
</evidence>
<accession>A0AAV8VHB1</accession>
<keyword evidence="3 10" id="KW-0716">Sensory transduction</keyword>
<dbReference type="Pfam" id="PF02949">
    <property type="entry name" value="7tm_6"/>
    <property type="match status" value="1"/>
</dbReference>
<comment type="subcellular location">
    <subcellularLocation>
        <location evidence="1 10">Cell membrane</location>
        <topology evidence="1 10">Multi-pass membrane protein</topology>
    </subcellularLocation>
</comment>
<dbReference type="EMBL" id="JANEYG010000089">
    <property type="protein sequence ID" value="KAJ8913712.1"/>
    <property type="molecule type" value="Genomic_DNA"/>
</dbReference>
<keyword evidence="5 10" id="KW-0552">Olfaction</keyword>
<evidence type="ECO:0000313" key="11">
    <source>
        <dbReference type="EMBL" id="KAJ8913712.1"/>
    </source>
</evidence>
<evidence type="ECO:0000256" key="7">
    <source>
        <dbReference type="ARBA" id="ARBA00023136"/>
    </source>
</evidence>
<dbReference type="AlphaFoldDB" id="A0AAV8VHB1"/>
<keyword evidence="6 10" id="KW-1133">Transmembrane helix</keyword>
<protein>
    <recommendedName>
        <fullName evidence="10">Odorant receptor</fullName>
    </recommendedName>
</protein>
<dbReference type="GO" id="GO:0005549">
    <property type="term" value="F:odorant binding"/>
    <property type="evidence" value="ECO:0007669"/>
    <property type="project" value="InterPro"/>
</dbReference>
<dbReference type="GO" id="GO:0007165">
    <property type="term" value="P:signal transduction"/>
    <property type="evidence" value="ECO:0007669"/>
    <property type="project" value="UniProtKB-KW"/>
</dbReference>
<evidence type="ECO:0000256" key="8">
    <source>
        <dbReference type="ARBA" id="ARBA00023170"/>
    </source>
</evidence>
<reference evidence="11 12" key="1">
    <citation type="journal article" date="2023" name="Insect Mol. Biol.">
        <title>Genome sequencing provides insights into the evolution of gene families encoding plant cell wall-degrading enzymes in longhorned beetles.</title>
        <authorList>
            <person name="Shin N.R."/>
            <person name="Okamura Y."/>
            <person name="Kirsch R."/>
            <person name="Pauchet Y."/>
        </authorList>
    </citation>
    <scope>NUCLEOTIDE SEQUENCE [LARGE SCALE GENOMIC DNA]</scope>
    <source>
        <strain evidence="11">EAD_L_NR</strain>
    </source>
</reference>
<dbReference type="PANTHER" id="PTHR21137:SF35">
    <property type="entry name" value="ODORANT RECEPTOR 19A-RELATED"/>
    <property type="match status" value="1"/>
</dbReference>
<keyword evidence="7 10" id="KW-0472">Membrane</keyword>
<keyword evidence="4 10" id="KW-0812">Transmembrane</keyword>
<keyword evidence="8 10" id="KW-0675">Receptor</keyword>
<evidence type="ECO:0000256" key="3">
    <source>
        <dbReference type="ARBA" id="ARBA00022606"/>
    </source>
</evidence>
<evidence type="ECO:0000313" key="12">
    <source>
        <dbReference type="Proteomes" id="UP001159042"/>
    </source>
</evidence>
<feature type="transmembrane region" description="Helical" evidence="10">
    <location>
        <begin position="170"/>
        <end position="189"/>
    </location>
</feature>
<gene>
    <name evidence="11" type="ORF">NQ315_007429</name>
</gene>
<evidence type="ECO:0000256" key="10">
    <source>
        <dbReference type="RuleBase" id="RU351113"/>
    </source>
</evidence>
<feature type="transmembrane region" description="Helical" evidence="10">
    <location>
        <begin position="274"/>
        <end position="294"/>
    </location>
</feature>
<dbReference type="PANTHER" id="PTHR21137">
    <property type="entry name" value="ODORANT RECEPTOR"/>
    <property type="match status" value="1"/>
</dbReference>
<sequence length="372" mass="43511">MEHFNLLDSFATEKLHLTLGGFYPATTVKRKFLFALSFAFNTAISWTQFLSMLTFLYFNSSKVEKVSEMLLFCMTQFAFLNKLTNFILQRNNLRRVERTLQYRVLTDVTEEEKSLLKEHVNEGRILARIYRALCFLVVVFYALFPFFDERSNGAHRFPLPCWFPFDEKNYYYQVFFGEIISIAVGAWINSNIDILTVMMCILVTAEFEILSRRILGTSTRLKRCVIQYDVLLGLVKEVEATFSKGIFVQFFCSVMVICLTGFQMLVISFTSMQFVLLIVYFSCMMCQVAMYCWYGHTVMESSDKIREACYMTDWDESDVRERKSLVMIMERAKRPAILRAGGFFVLNIPTLMTILRSSYSYFAVLQRLYSKS</sequence>
<dbReference type="GO" id="GO:0004984">
    <property type="term" value="F:olfactory receptor activity"/>
    <property type="evidence" value="ECO:0007669"/>
    <property type="project" value="InterPro"/>
</dbReference>
<evidence type="ECO:0000256" key="9">
    <source>
        <dbReference type="ARBA" id="ARBA00023224"/>
    </source>
</evidence>
<feature type="transmembrane region" description="Helical" evidence="10">
    <location>
        <begin position="246"/>
        <end position="268"/>
    </location>
</feature>
<dbReference type="InterPro" id="IPR004117">
    <property type="entry name" value="7tm6_olfct_rcpt"/>
</dbReference>
<feature type="transmembrane region" description="Helical" evidence="10">
    <location>
        <begin position="129"/>
        <end position="147"/>
    </location>
</feature>
<name>A0AAV8VHB1_9CUCU</name>
<keyword evidence="2" id="KW-1003">Cell membrane</keyword>
<feature type="transmembrane region" description="Helical" evidence="10">
    <location>
        <begin position="336"/>
        <end position="355"/>
    </location>
</feature>
<keyword evidence="9 10" id="KW-0807">Transducer</keyword>
<evidence type="ECO:0000256" key="1">
    <source>
        <dbReference type="ARBA" id="ARBA00004651"/>
    </source>
</evidence>
<evidence type="ECO:0000256" key="2">
    <source>
        <dbReference type="ARBA" id="ARBA00022475"/>
    </source>
</evidence>
<evidence type="ECO:0000256" key="4">
    <source>
        <dbReference type="ARBA" id="ARBA00022692"/>
    </source>
</evidence>
<dbReference type="Proteomes" id="UP001159042">
    <property type="component" value="Unassembled WGS sequence"/>
</dbReference>
<evidence type="ECO:0000256" key="5">
    <source>
        <dbReference type="ARBA" id="ARBA00022725"/>
    </source>
</evidence>